<evidence type="ECO:0000256" key="1">
    <source>
        <dbReference type="PROSITE-ProRule" id="PRU00703"/>
    </source>
</evidence>
<dbReference type="EMBL" id="CP047020">
    <property type="protein sequence ID" value="QHA10174.1"/>
    <property type="molecule type" value="Genomic_DNA"/>
</dbReference>
<dbReference type="AlphaFoldDB" id="A0A6I6NFH7"/>
<dbReference type="Pfam" id="PF00571">
    <property type="entry name" value="CBS"/>
    <property type="match status" value="1"/>
</dbReference>
<protein>
    <submittedName>
        <fullName evidence="4">CBS domain-containing protein</fullName>
    </submittedName>
</protein>
<keyword evidence="1" id="KW-0129">CBS domain</keyword>
<dbReference type="InterPro" id="IPR000644">
    <property type="entry name" value="CBS_dom"/>
</dbReference>
<accession>A0A6I6NFH7</accession>
<proteinExistence type="predicted"/>
<dbReference type="SUPFAM" id="SSF54631">
    <property type="entry name" value="CBS-domain pair"/>
    <property type="match status" value="1"/>
</dbReference>
<dbReference type="Gene3D" id="3.10.580.10">
    <property type="entry name" value="CBS-domain"/>
    <property type="match status" value="1"/>
</dbReference>
<feature type="compositionally biased region" description="Basic residues" evidence="2">
    <location>
        <begin position="93"/>
        <end position="108"/>
    </location>
</feature>
<evidence type="ECO:0000259" key="3">
    <source>
        <dbReference type="PROSITE" id="PS51371"/>
    </source>
</evidence>
<organism evidence="4 5">
    <name type="scientific">Streptomyces broussonetiae</name>
    <dbReference type="NCBI Taxonomy" id="2686304"/>
    <lineage>
        <taxon>Bacteria</taxon>
        <taxon>Bacillati</taxon>
        <taxon>Actinomycetota</taxon>
        <taxon>Actinomycetes</taxon>
        <taxon>Kitasatosporales</taxon>
        <taxon>Streptomycetaceae</taxon>
        <taxon>Streptomyces</taxon>
    </lineage>
</organism>
<keyword evidence="5" id="KW-1185">Reference proteome</keyword>
<dbReference type="PROSITE" id="PS51371">
    <property type="entry name" value="CBS"/>
    <property type="match status" value="1"/>
</dbReference>
<reference evidence="4 5" key="1">
    <citation type="submission" date="2019-12" db="EMBL/GenBank/DDBJ databases">
        <title>Streptomyces sp. strain T44 isolated from rhizosphere soil of Broussonetia papyrifera.</title>
        <authorList>
            <person name="Mo P."/>
        </authorList>
    </citation>
    <scope>NUCLEOTIDE SEQUENCE [LARGE SCALE GENOMIC DNA]</scope>
    <source>
        <strain evidence="4 5">T44</strain>
    </source>
</reference>
<feature type="region of interest" description="Disordered" evidence="2">
    <location>
        <begin position="92"/>
        <end position="142"/>
    </location>
</feature>
<feature type="compositionally biased region" description="Basic and acidic residues" evidence="2">
    <location>
        <begin position="109"/>
        <end position="120"/>
    </location>
</feature>
<dbReference type="Proteomes" id="UP000436138">
    <property type="component" value="Chromosome"/>
</dbReference>
<evidence type="ECO:0000313" key="5">
    <source>
        <dbReference type="Proteomes" id="UP000436138"/>
    </source>
</evidence>
<sequence>MTRAVVAVGRKALFKEMAERMEQWHVSALPVLEGDGRVIGVVSEADLLPKEEFRDSAPDRIPQARRLPDLTKAGGVTAEELMSMPAVTVLAAPRRRPPARPARRRVRDRQRDHPVARADRSPYAGPAAVSARGAGDGLAESGACRDACGAAGRARLLAVG</sequence>
<evidence type="ECO:0000256" key="2">
    <source>
        <dbReference type="SAM" id="MobiDB-lite"/>
    </source>
</evidence>
<dbReference type="KEGG" id="sbro:GQF42_42760"/>
<gene>
    <name evidence="4" type="ORF">GQF42_42760</name>
</gene>
<dbReference type="InterPro" id="IPR046342">
    <property type="entry name" value="CBS_dom_sf"/>
</dbReference>
<name>A0A6I6NFH7_9ACTN</name>
<feature type="domain" description="CBS" evidence="3">
    <location>
        <begin position="1"/>
        <end position="60"/>
    </location>
</feature>
<evidence type="ECO:0000313" key="4">
    <source>
        <dbReference type="EMBL" id="QHA10174.1"/>
    </source>
</evidence>